<evidence type="ECO:0000256" key="2">
    <source>
        <dbReference type="ARBA" id="ARBA00012224"/>
    </source>
</evidence>
<proteinExistence type="inferred from homology"/>
<dbReference type="InterPro" id="IPR015422">
    <property type="entry name" value="PyrdxlP-dep_Trfase_small"/>
</dbReference>
<dbReference type="HOGENOM" id="CLU_017584_15_2_11"/>
<reference evidence="8" key="1">
    <citation type="submission" date="2009-09" db="EMBL/GenBank/DDBJ databases">
        <title>The complete genome of Nakamurella multipartita DSM 44233.</title>
        <authorList>
            <consortium name="US DOE Joint Genome Institute (JGI-PGF)"/>
            <person name="Lucas S."/>
            <person name="Copeland A."/>
            <person name="Lapidus A."/>
            <person name="Glavina del Rio T."/>
            <person name="Dalin E."/>
            <person name="Tice H."/>
            <person name="Bruce D."/>
            <person name="Goodwin L."/>
            <person name="Pitluck S."/>
            <person name="Kyrpides N."/>
            <person name="Mavromatis K."/>
            <person name="Ivanova N."/>
            <person name="Ovchinnikova G."/>
            <person name="Sims D."/>
            <person name="Meincke L."/>
            <person name="Brettin T."/>
            <person name="Detter J.C."/>
            <person name="Han C."/>
            <person name="Larimer F."/>
            <person name="Land M."/>
            <person name="Hauser L."/>
            <person name="Markowitz V."/>
            <person name="Cheng J.-F."/>
            <person name="Hugenholtz P."/>
            <person name="Woyke T."/>
            <person name="Wu D."/>
            <person name="Klenk H.-P."/>
            <person name="Eisen J.A."/>
        </authorList>
    </citation>
    <scope>NUCLEOTIDE SEQUENCE [LARGE SCALE GENOMIC DNA]</scope>
    <source>
        <strain evidence="8">ATCC 700099 / DSM 44233 / CIP 104796 / JCM 9543 / NBRC 105858 / Y-104</strain>
    </source>
</reference>
<dbReference type="KEGG" id="nml:Namu_3079"/>
<dbReference type="InterPro" id="IPR051798">
    <property type="entry name" value="Class-II_PLP-Dep_Aminotrans"/>
</dbReference>
<dbReference type="Gene3D" id="3.90.1150.10">
    <property type="entry name" value="Aspartate Aminotransferase, domain 1"/>
    <property type="match status" value="1"/>
</dbReference>
<gene>
    <name evidence="7" type="ordered locus">Namu_3079</name>
</gene>
<comment type="similarity">
    <text evidence="5">Belongs to the class-II pyridoxal-phosphate-dependent aminotransferase family. MalY/PatB cystathionine beta-lyase subfamily.</text>
</comment>
<sequence length="394" mass="41235">MIDSLDLAARTDALTIEDLRARGGLKWTSVPPGAIGAGVAEMDMPLAPAIVAALHDAIDHGTTGYLPPALAAGVSESTAQWQARYGWAVDPADVHPVGSVVTGFRILLEYLTDPRAPVVLPVPAYMPFLTVPATAGRELVTVPMKIVPDGPDGRDRRYEFDLPAIAAALRPRSVFVLTNPHNPTGRVFTDDELLALAEVVDNAEAMVFADEIHAPLTMPGFTHRPYASLSAITAGHTIGGTSASKGWNIPGLGCGQLILTADDARAAWDGLDPFTKHGGGVTPLGAVATIAAYTRGADHLAAVVDYLAAGRDLFRAELADALPGAHLFPVQGTYLGWLDLQGVPVDPATVAERVGVHGVDGAHCGMPGFLRVNLAMPHPLLRQAARRLGLLAAS</sequence>
<evidence type="ECO:0000313" key="7">
    <source>
        <dbReference type="EMBL" id="ACV79413.1"/>
    </source>
</evidence>
<dbReference type="RefSeq" id="WP_015748281.1">
    <property type="nucleotide sequence ID" value="NC_013235.1"/>
</dbReference>
<dbReference type="eggNOG" id="COG1168">
    <property type="taxonomic scope" value="Bacteria"/>
</dbReference>
<dbReference type="EMBL" id="CP001737">
    <property type="protein sequence ID" value="ACV79413.1"/>
    <property type="molecule type" value="Genomic_DNA"/>
</dbReference>
<dbReference type="InterPro" id="IPR015424">
    <property type="entry name" value="PyrdxlP-dep_Trfase"/>
</dbReference>
<dbReference type="Gene3D" id="3.40.640.10">
    <property type="entry name" value="Type I PLP-dependent aspartate aminotransferase-like (Major domain)"/>
    <property type="match status" value="1"/>
</dbReference>
<evidence type="ECO:0000256" key="5">
    <source>
        <dbReference type="ARBA" id="ARBA00037974"/>
    </source>
</evidence>
<dbReference type="Proteomes" id="UP000002218">
    <property type="component" value="Chromosome"/>
</dbReference>
<keyword evidence="7" id="KW-0032">Aminotransferase</keyword>
<keyword evidence="8" id="KW-1185">Reference proteome</keyword>
<dbReference type="CDD" id="cd00609">
    <property type="entry name" value="AAT_like"/>
    <property type="match status" value="1"/>
</dbReference>
<evidence type="ECO:0000259" key="6">
    <source>
        <dbReference type="Pfam" id="PF00155"/>
    </source>
</evidence>
<reference evidence="7 8" key="2">
    <citation type="journal article" date="2010" name="Stand. Genomic Sci.">
        <title>Complete genome sequence of Nakamurella multipartita type strain (Y-104).</title>
        <authorList>
            <person name="Tice H."/>
            <person name="Mayilraj S."/>
            <person name="Sims D."/>
            <person name="Lapidus A."/>
            <person name="Nolan M."/>
            <person name="Lucas S."/>
            <person name="Glavina Del Rio T."/>
            <person name="Copeland A."/>
            <person name="Cheng J.F."/>
            <person name="Meincke L."/>
            <person name="Bruce D."/>
            <person name="Goodwin L."/>
            <person name="Pitluck S."/>
            <person name="Ivanova N."/>
            <person name="Mavromatis K."/>
            <person name="Ovchinnikova G."/>
            <person name="Pati A."/>
            <person name="Chen A."/>
            <person name="Palaniappan K."/>
            <person name="Land M."/>
            <person name="Hauser L."/>
            <person name="Chang Y.J."/>
            <person name="Jeffries C.D."/>
            <person name="Detter J.C."/>
            <person name="Brettin T."/>
            <person name="Rohde M."/>
            <person name="Goker M."/>
            <person name="Bristow J."/>
            <person name="Eisen J.A."/>
            <person name="Markowitz V."/>
            <person name="Hugenholtz P."/>
            <person name="Kyrpides N.C."/>
            <person name="Klenk H.P."/>
            <person name="Chen F."/>
        </authorList>
    </citation>
    <scope>NUCLEOTIDE SEQUENCE [LARGE SCALE GENOMIC DNA]</scope>
    <source>
        <strain evidence="8">ATCC 700099 / DSM 44233 / CIP 104796 / JCM 9543 / NBRC 105858 / Y-104</strain>
    </source>
</reference>
<dbReference type="GO" id="GO:0008483">
    <property type="term" value="F:transaminase activity"/>
    <property type="evidence" value="ECO:0007669"/>
    <property type="project" value="UniProtKB-KW"/>
</dbReference>
<keyword evidence="7" id="KW-0808">Transferase</keyword>
<evidence type="ECO:0000313" key="8">
    <source>
        <dbReference type="Proteomes" id="UP000002218"/>
    </source>
</evidence>
<evidence type="ECO:0000256" key="1">
    <source>
        <dbReference type="ARBA" id="ARBA00001933"/>
    </source>
</evidence>
<keyword evidence="4" id="KW-0456">Lyase</keyword>
<feature type="domain" description="Aminotransferase class I/classII large" evidence="6">
    <location>
        <begin position="43"/>
        <end position="388"/>
    </location>
</feature>
<dbReference type="PANTHER" id="PTHR43525:SF2">
    <property type="entry name" value="CYSTATHIONINE BETA-LYASE-RELATED"/>
    <property type="match status" value="1"/>
</dbReference>
<organism evidence="7 8">
    <name type="scientific">Nakamurella multipartita (strain ATCC 700099 / DSM 44233 / CIP 104796 / JCM 9543 / NBRC 105858 / Y-104)</name>
    <name type="common">Microsphaera multipartita</name>
    <dbReference type="NCBI Taxonomy" id="479431"/>
    <lineage>
        <taxon>Bacteria</taxon>
        <taxon>Bacillati</taxon>
        <taxon>Actinomycetota</taxon>
        <taxon>Actinomycetes</taxon>
        <taxon>Nakamurellales</taxon>
        <taxon>Nakamurellaceae</taxon>
        <taxon>Nakamurella</taxon>
    </lineage>
</organism>
<evidence type="ECO:0000256" key="4">
    <source>
        <dbReference type="ARBA" id="ARBA00023239"/>
    </source>
</evidence>
<dbReference type="FunCoup" id="C8XBQ9">
    <property type="interactions" value="107"/>
</dbReference>
<protein>
    <recommendedName>
        <fullName evidence="2">cysteine-S-conjugate beta-lyase</fullName>
        <ecNumber evidence="2">4.4.1.13</ecNumber>
    </recommendedName>
</protein>
<dbReference type="InterPro" id="IPR015421">
    <property type="entry name" value="PyrdxlP-dep_Trfase_major"/>
</dbReference>
<dbReference type="EC" id="4.4.1.13" evidence="2"/>
<evidence type="ECO:0000256" key="3">
    <source>
        <dbReference type="ARBA" id="ARBA00022898"/>
    </source>
</evidence>
<dbReference type="InterPro" id="IPR004839">
    <property type="entry name" value="Aminotransferase_I/II_large"/>
</dbReference>
<dbReference type="PANTHER" id="PTHR43525">
    <property type="entry name" value="PROTEIN MALY"/>
    <property type="match status" value="1"/>
</dbReference>
<dbReference type="GO" id="GO:0030170">
    <property type="term" value="F:pyridoxal phosphate binding"/>
    <property type="evidence" value="ECO:0007669"/>
    <property type="project" value="InterPro"/>
</dbReference>
<dbReference type="Pfam" id="PF00155">
    <property type="entry name" value="Aminotran_1_2"/>
    <property type="match status" value="1"/>
</dbReference>
<dbReference type="STRING" id="479431.Namu_3079"/>
<dbReference type="AlphaFoldDB" id="C8XBQ9"/>
<dbReference type="SUPFAM" id="SSF53383">
    <property type="entry name" value="PLP-dependent transferases"/>
    <property type="match status" value="1"/>
</dbReference>
<dbReference type="InParanoid" id="C8XBQ9"/>
<dbReference type="GO" id="GO:0047804">
    <property type="term" value="F:cysteine-S-conjugate beta-lyase activity"/>
    <property type="evidence" value="ECO:0007669"/>
    <property type="project" value="UniProtKB-EC"/>
</dbReference>
<name>C8XBQ9_NAKMY</name>
<accession>C8XBQ9</accession>
<comment type="cofactor">
    <cofactor evidence="1">
        <name>pyridoxal 5'-phosphate</name>
        <dbReference type="ChEBI" id="CHEBI:597326"/>
    </cofactor>
</comment>
<keyword evidence="3" id="KW-0663">Pyridoxal phosphate</keyword>